<organism evidence="2 3">
    <name type="scientific">Pseudomonas putida</name>
    <name type="common">Arthrobacter siderocapsulatus</name>
    <dbReference type="NCBI Taxonomy" id="303"/>
    <lineage>
        <taxon>Bacteria</taxon>
        <taxon>Pseudomonadati</taxon>
        <taxon>Pseudomonadota</taxon>
        <taxon>Gammaproteobacteria</taxon>
        <taxon>Pseudomonadales</taxon>
        <taxon>Pseudomonadaceae</taxon>
        <taxon>Pseudomonas</taxon>
    </lineage>
</organism>
<dbReference type="AlphaFoldDB" id="A0A7Z9ERK4"/>
<dbReference type="Proteomes" id="UP000442695">
    <property type="component" value="Unassembled WGS sequence"/>
</dbReference>
<dbReference type="EMBL" id="WOWR01000001">
    <property type="protein sequence ID" value="KAF0256670.1"/>
    <property type="molecule type" value="Genomic_DNA"/>
</dbReference>
<keyword evidence="2" id="KW-0966">Cell projection</keyword>
<dbReference type="InterPro" id="IPR005186">
    <property type="entry name" value="FlaG"/>
</dbReference>
<protein>
    <submittedName>
        <fullName evidence="2">Flagellar biosynthesis protein FlaG</fullName>
    </submittedName>
</protein>
<dbReference type="Gene3D" id="3.30.160.170">
    <property type="entry name" value="FlaG-like"/>
    <property type="match status" value="1"/>
</dbReference>
<accession>A0A7Z9ERK4</accession>
<sequence>MDVNVKFNQPQPAVAAYVTPATHSPTELRSDQRVEEARKPQRQELEDAVKDLQEFVNSSRRDLGFSIDDSTGTLVVKVIATESGEVIRQLPSEAALKLAQSLADVNSLLFNEHI</sequence>
<dbReference type="Pfam" id="PF03646">
    <property type="entry name" value="FlaG"/>
    <property type="match status" value="1"/>
</dbReference>
<dbReference type="SUPFAM" id="SSF160214">
    <property type="entry name" value="FlaG-like"/>
    <property type="match status" value="1"/>
</dbReference>
<keyword evidence="2" id="KW-0282">Flagellum</keyword>
<dbReference type="PANTHER" id="PTHR37166:SF1">
    <property type="entry name" value="PROTEIN FLAG"/>
    <property type="match status" value="1"/>
</dbReference>
<comment type="caution">
    <text evidence="2">The sequence shown here is derived from an EMBL/GenBank/DDBJ whole genome shotgun (WGS) entry which is preliminary data.</text>
</comment>
<feature type="compositionally biased region" description="Basic and acidic residues" evidence="1">
    <location>
        <begin position="26"/>
        <end position="42"/>
    </location>
</feature>
<dbReference type="PANTHER" id="PTHR37166">
    <property type="entry name" value="PROTEIN FLAG"/>
    <property type="match status" value="1"/>
</dbReference>
<keyword evidence="2" id="KW-0969">Cilium</keyword>
<reference evidence="2 3" key="1">
    <citation type="submission" date="2019-12" db="EMBL/GenBank/DDBJ databases">
        <authorList>
            <person name="Woiski C."/>
        </authorList>
    </citation>
    <scope>NUCLEOTIDE SEQUENCE [LARGE SCALE GENOMIC DNA]</scope>
    <source>
        <strain evidence="2 3">BOE100</strain>
    </source>
</reference>
<evidence type="ECO:0000256" key="1">
    <source>
        <dbReference type="SAM" id="MobiDB-lite"/>
    </source>
</evidence>
<dbReference type="RefSeq" id="WP_024087472.1">
    <property type="nucleotide sequence ID" value="NZ_LDPF01000096.1"/>
</dbReference>
<evidence type="ECO:0000313" key="2">
    <source>
        <dbReference type="EMBL" id="KAF0256670.1"/>
    </source>
</evidence>
<proteinExistence type="predicted"/>
<evidence type="ECO:0000313" key="3">
    <source>
        <dbReference type="Proteomes" id="UP000442695"/>
    </source>
</evidence>
<gene>
    <name evidence="2" type="ORF">GN299_00510</name>
</gene>
<dbReference type="InterPro" id="IPR035924">
    <property type="entry name" value="FlaG-like_sf"/>
</dbReference>
<feature type="region of interest" description="Disordered" evidence="1">
    <location>
        <begin position="21"/>
        <end position="42"/>
    </location>
</feature>
<name>A0A7Z9ERK4_PSEPU</name>